<dbReference type="SMART" id="SM00228">
    <property type="entry name" value="PDZ"/>
    <property type="match status" value="1"/>
</dbReference>
<sequence>MAELTEGTSRESATQQQQQLQVLTVQIEKQPGQSLGFYIREGADSTDGPENGGGIFVSRLNEANSGCTRGGEDCGLQVGDRLLSVNGVDLSAATIDDAVLLMSIPRTLRLQVGRRRSNRWETT</sequence>
<accession>A0A1I8JS84</accession>
<dbReference type="InterPro" id="IPR001478">
    <property type="entry name" value="PDZ"/>
</dbReference>
<dbReference type="AlphaFoldDB" id="A0A1I8JS84"/>
<evidence type="ECO:0000313" key="2">
    <source>
        <dbReference type="Proteomes" id="UP000095280"/>
    </source>
</evidence>
<dbReference type="InterPro" id="IPR052118">
    <property type="entry name" value="Rho-GAP_regulator"/>
</dbReference>
<organism evidence="2 3">
    <name type="scientific">Macrostomum lignano</name>
    <dbReference type="NCBI Taxonomy" id="282301"/>
    <lineage>
        <taxon>Eukaryota</taxon>
        <taxon>Metazoa</taxon>
        <taxon>Spiralia</taxon>
        <taxon>Lophotrochozoa</taxon>
        <taxon>Platyhelminthes</taxon>
        <taxon>Rhabditophora</taxon>
        <taxon>Macrostomorpha</taxon>
        <taxon>Macrostomida</taxon>
        <taxon>Macrostomidae</taxon>
        <taxon>Macrostomum</taxon>
    </lineage>
</organism>
<dbReference type="GO" id="GO:0016477">
    <property type="term" value="P:cell migration"/>
    <property type="evidence" value="ECO:0007669"/>
    <property type="project" value="TreeGrafter"/>
</dbReference>
<dbReference type="PROSITE" id="PS50106">
    <property type="entry name" value="PDZ"/>
    <property type="match status" value="1"/>
</dbReference>
<dbReference type="InterPro" id="IPR036034">
    <property type="entry name" value="PDZ_sf"/>
</dbReference>
<reference evidence="3" key="1">
    <citation type="submission" date="2016-11" db="UniProtKB">
        <authorList>
            <consortium name="WormBaseParasite"/>
        </authorList>
    </citation>
    <scope>IDENTIFICATION</scope>
</reference>
<feature type="domain" description="PDZ" evidence="1">
    <location>
        <begin position="24"/>
        <end position="102"/>
    </location>
</feature>
<dbReference type="Gene3D" id="2.30.42.10">
    <property type="match status" value="1"/>
</dbReference>
<proteinExistence type="predicted"/>
<protein>
    <submittedName>
        <fullName evidence="3">PDZ domain-containing protein</fullName>
    </submittedName>
</protein>
<dbReference type="GO" id="GO:0030030">
    <property type="term" value="P:cell projection organization"/>
    <property type="evidence" value="ECO:0007669"/>
    <property type="project" value="TreeGrafter"/>
</dbReference>
<dbReference type="Pfam" id="PF00595">
    <property type="entry name" value="PDZ"/>
    <property type="match status" value="1"/>
</dbReference>
<dbReference type="PANTHER" id="PTHR46150:SF3">
    <property type="entry name" value="RHO GTPASE-ACTIVATING PROTEIN 100F"/>
    <property type="match status" value="1"/>
</dbReference>
<dbReference type="GO" id="GO:0097060">
    <property type="term" value="C:synaptic membrane"/>
    <property type="evidence" value="ECO:0007669"/>
    <property type="project" value="TreeGrafter"/>
</dbReference>
<dbReference type="SUPFAM" id="SSF50156">
    <property type="entry name" value="PDZ domain-like"/>
    <property type="match status" value="1"/>
</dbReference>
<evidence type="ECO:0000313" key="3">
    <source>
        <dbReference type="WBParaSite" id="snap_masked-unitig_876-processed-gene-0.0-mRNA-1"/>
    </source>
</evidence>
<keyword evidence="2" id="KW-1185">Reference proteome</keyword>
<dbReference type="GO" id="GO:0046578">
    <property type="term" value="P:regulation of Ras protein signal transduction"/>
    <property type="evidence" value="ECO:0007669"/>
    <property type="project" value="TreeGrafter"/>
</dbReference>
<dbReference type="WBParaSite" id="snap_masked-unitig_876-processed-gene-0.0-mRNA-1">
    <property type="protein sequence ID" value="snap_masked-unitig_876-processed-gene-0.0-mRNA-1"/>
    <property type="gene ID" value="snap_masked-unitig_876-processed-gene-0.0"/>
</dbReference>
<dbReference type="Proteomes" id="UP000095280">
    <property type="component" value="Unplaced"/>
</dbReference>
<evidence type="ECO:0000259" key="1">
    <source>
        <dbReference type="PROSITE" id="PS50106"/>
    </source>
</evidence>
<dbReference type="GO" id="GO:0005096">
    <property type="term" value="F:GTPase activator activity"/>
    <property type="evidence" value="ECO:0007669"/>
    <property type="project" value="TreeGrafter"/>
</dbReference>
<name>A0A1I8JS84_9PLAT</name>
<dbReference type="PANTHER" id="PTHR46150">
    <property type="entry name" value="RHO GTPASE-ACTIVATING PROTEIN 100F"/>
    <property type="match status" value="1"/>
</dbReference>